<keyword evidence="1" id="KW-0472">Membrane</keyword>
<reference evidence="2" key="1">
    <citation type="submission" date="2019-06" db="EMBL/GenBank/DDBJ databases">
        <authorList>
            <person name="Zheng W."/>
        </authorList>
    </citation>
    <scope>NUCLEOTIDE SEQUENCE</scope>
    <source>
        <strain evidence="2">QDHG01</strain>
    </source>
</reference>
<organism evidence="2 3">
    <name type="scientific">Halteria grandinella</name>
    <dbReference type="NCBI Taxonomy" id="5974"/>
    <lineage>
        <taxon>Eukaryota</taxon>
        <taxon>Sar</taxon>
        <taxon>Alveolata</taxon>
        <taxon>Ciliophora</taxon>
        <taxon>Intramacronucleata</taxon>
        <taxon>Spirotrichea</taxon>
        <taxon>Stichotrichia</taxon>
        <taxon>Sporadotrichida</taxon>
        <taxon>Halteriidae</taxon>
        <taxon>Halteria</taxon>
    </lineage>
</organism>
<proteinExistence type="predicted"/>
<feature type="transmembrane region" description="Helical" evidence="1">
    <location>
        <begin position="209"/>
        <end position="227"/>
    </location>
</feature>
<sequence>MGNGLTNLVNLTALAYAYQYAALAGINQGVVLTLNSLASLYNIIILYYQCFGMMLMLCCVGLLSINGGSKHGVGEESNVGYYAFMTIMYGMISPMALSTKHIFIRYYKKGYNTWDMALDGLILEYMLYAILCLYIFVLSSQELVFSFSNLLIGFVASCFLIVGKISVAMAVANGIAGPAASLSSSQSIHATLLTTFVSGQSLNGYEVGGLITGIAGACVISMGDLIIKQIKRLFH</sequence>
<dbReference type="OrthoDB" id="322341at2759"/>
<feature type="transmembrane region" description="Helical" evidence="1">
    <location>
        <begin position="143"/>
        <end position="163"/>
    </location>
</feature>
<gene>
    <name evidence="2" type="ORF">FGO68_gene1641</name>
</gene>
<dbReference type="SUPFAM" id="SSF103481">
    <property type="entry name" value="Multidrug resistance efflux transporter EmrE"/>
    <property type="match status" value="1"/>
</dbReference>
<evidence type="ECO:0000256" key="1">
    <source>
        <dbReference type="SAM" id="Phobius"/>
    </source>
</evidence>
<keyword evidence="1" id="KW-1133">Transmembrane helix</keyword>
<keyword evidence="3" id="KW-1185">Reference proteome</keyword>
<dbReference type="Proteomes" id="UP000785679">
    <property type="component" value="Unassembled WGS sequence"/>
</dbReference>
<feature type="transmembrane region" description="Helical" evidence="1">
    <location>
        <begin position="45"/>
        <end position="67"/>
    </location>
</feature>
<protein>
    <submittedName>
        <fullName evidence="2">Uncharacterized protein</fullName>
    </submittedName>
</protein>
<evidence type="ECO:0000313" key="2">
    <source>
        <dbReference type="EMBL" id="TNV76967.1"/>
    </source>
</evidence>
<feature type="transmembrane region" description="Helical" evidence="1">
    <location>
        <begin position="118"/>
        <end position="137"/>
    </location>
</feature>
<accession>A0A8J8SZU0</accession>
<dbReference type="AlphaFoldDB" id="A0A8J8SZU0"/>
<feature type="transmembrane region" description="Helical" evidence="1">
    <location>
        <begin position="79"/>
        <end position="97"/>
    </location>
</feature>
<keyword evidence="1" id="KW-0812">Transmembrane</keyword>
<comment type="caution">
    <text evidence="2">The sequence shown here is derived from an EMBL/GenBank/DDBJ whole genome shotgun (WGS) entry which is preliminary data.</text>
</comment>
<dbReference type="EMBL" id="RRYP01012656">
    <property type="protein sequence ID" value="TNV76967.1"/>
    <property type="molecule type" value="Genomic_DNA"/>
</dbReference>
<evidence type="ECO:0000313" key="3">
    <source>
        <dbReference type="Proteomes" id="UP000785679"/>
    </source>
</evidence>
<dbReference type="InterPro" id="IPR037185">
    <property type="entry name" value="EmrE-like"/>
</dbReference>
<name>A0A8J8SZU0_HALGN</name>